<dbReference type="AlphaFoldDB" id="A0A1M5JSF2"/>
<accession>A0A1M5JSF2</accession>
<dbReference type="OrthoDB" id="9762913at2"/>
<dbReference type="GO" id="GO:0018480">
    <property type="term" value="F:5-carboxymethyl-2-hydroxymuconic-semialdehyde dehydrogenase activity"/>
    <property type="evidence" value="ECO:0007669"/>
    <property type="project" value="InterPro"/>
</dbReference>
<dbReference type="STRING" id="930117.SAMN05216225_103314"/>
<dbReference type="InterPro" id="IPR016161">
    <property type="entry name" value="Ald_DH/histidinol_DH"/>
</dbReference>
<reference evidence="7 8" key="1">
    <citation type="submission" date="2016-11" db="EMBL/GenBank/DDBJ databases">
        <authorList>
            <person name="Jaros S."/>
            <person name="Januszkiewicz K."/>
            <person name="Wedrychowicz H."/>
        </authorList>
    </citation>
    <scope>NUCLEOTIDE SEQUENCE [LARGE SCALE GENOMIC DNA]</scope>
    <source>
        <strain evidence="7 8">IBRC-M 10683</strain>
    </source>
</reference>
<dbReference type="Gene3D" id="3.40.605.10">
    <property type="entry name" value="Aldehyde Dehydrogenase, Chain A, domain 1"/>
    <property type="match status" value="1"/>
</dbReference>
<protein>
    <submittedName>
        <fullName evidence="7">5-carboxymethyl-2-hydroxymuconate semialdehyde dehydrogenase</fullName>
    </submittedName>
</protein>
<evidence type="ECO:0000256" key="3">
    <source>
        <dbReference type="ARBA" id="ARBA00023027"/>
    </source>
</evidence>
<evidence type="ECO:0000256" key="5">
    <source>
        <dbReference type="RuleBase" id="RU003345"/>
    </source>
</evidence>
<dbReference type="CDD" id="cd07093">
    <property type="entry name" value="ALDH_F8_HMSADH"/>
    <property type="match status" value="1"/>
</dbReference>
<dbReference type="InterPro" id="IPR016162">
    <property type="entry name" value="Ald_DH_N"/>
</dbReference>
<evidence type="ECO:0000259" key="6">
    <source>
        <dbReference type="Pfam" id="PF00171"/>
    </source>
</evidence>
<dbReference type="InterPro" id="IPR015590">
    <property type="entry name" value="Aldehyde_DH_dom"/>
</dbReference>
<dbReference type="RefSeq" id="WP_072891237.1">
    <property type="nucleotide sequence ID" value="NZ_FQVW01000033.1"/>
</dbReference>
<dbReference type="Proteomes" id="UP000183988">
    <property type="component" value="Unassembled WGS sequence"/>
</dbReference>
<dbReference type="GO" id="GO:1901023">
    <property type="term" value="P:4-hydroxyphenylacetate catabolic process"/>
    <property type="evidence" value="ECO:0007669"/>
    <property type="project" value="InterPro"/>
</dbReference>
<dbReference type="EMBL" id="FQVW01000033">
    <property type="protein sequence ID" value="SHG43487.1"/>
    <property type="molecule type" value="Genomic_DNA"/>
</dbReference>
<feature type="active site" evidence="4">
    <location>
        <position position="255"/>
    </location>
</feature>
<name>A0A1M5JSF2_9BACI</name>
<feature type="domain" description="Aldehyde dehydrogenase" evidence="6">
    <location>
        <begin position="18"/>
        <end position="480"/>
    </location>
</feature>
<dbReference type="InterPro" id="IPR016163">
    <property type="entry name" value="Ald_DH_C"/>
</dbReference>
<dbReference type="FunFam" id="3.40.309.10:FF:000012">
    <property type="entry name" value="Betaine aldehyde dehydrogenase"/>
    <property type="match status" value="1"/>
</dbReference>
<sequence>MEHRKVEDVQQYINGKFVNAVSGERFENKNPFTNEVTNFVAKGDQHDIEAAVFAADQAFRKGPWGKMKLKERMKYIDRIADLIEEEAEKIAYLESLDSGLPISQTRKMAARGAENFRFYSRMVQARMHGDAYQVDEDFINYTVYQPLGVVGLITPWNAPFMLLTWKVAPALATGNTVVLKPAELSPLSANTLAKIMHKAELPEGVFNVVHGFGESAGEALVKHDQVKAISFTGETTTGKRIIKNSADSLKKTSMELGGKSPLIVFEDADFDKALDAAVWGIFSFNGERCTANSRVFVHKDIKDDFVSALKERVEQIAIGDPMDSNTELGPLIDEGHYKKVSSYIELAKEEGCEVVQGAIPAGFEKGNFVPPTLLLNAKNEMKVCQDEIFGPVMAVIEFETEEEVVEMANDVEYGLAGYVWTNDIKRGHRIAQAVDSGMLWINSQNVRDLRIPFGGMKASGIGREGGHFAIFEFYTEPKAIHVSIGDHHIPQFGKKK</sequence>
<dbReference type="NCBIfam" id="TIGR02299">
    <property type="entry name" value="HpaE"/>
    <property type="match status" value="1"/>
</dbReference>
<evidence type="ECO:0000256" key="4">
    <source>
        <dbReference type="PROSITE-ProRule" id="PRU10007"/>
    </source>
</evidence>
<dbReference type="PROSITE" id="PS00070">
    <property type="entry name" value="ALDEHYDE_DEHYDR_CYS"/>
    <property type="match status" value="1"/>
</dbReference>
<gene>
    <name evidence="7" type="ORF">SAMN05216225_103314</name>
</gene>
<dbReference type="PROSITE" id="PS00687">
    <property type="entry name" value="ALDEHYDE_DEHYDR_GLU"/>
    <property type="match status" value="1"/>
</dbReference>
<dbReference type="Gene3D" id="3.40.309.10">
    <property type="entry name" value="Aldehyde Dehydrogenase, Chain A, domain 2"/>
    <property type="match status" value="1"/>
</dbReference>
<dbReference type="PANTHER" id="PTHR43720">
    <property type="entry name" value="2-AMINOMUCONIC SEMIALDEHYDE DEHYDROGENASE"/>
    <property type="match status" value="1"/>
</dbReference>
<keyword evidence="8" id="KW-1185">Reference proteome</keyword>
<dbReference type="InterPro" id="IPR029510">
    <property type="entry name" value="Ald_DH_CS_GLU"/>
</dbReference>
<keyword evidence="3" id="KW-0520">NAD</keyword>
<comment type="similarity">
    <text evidence="1 5">Belongs to the aldehyde dehydrogenase family.</text>
</comment>
<proteinExistence type="inferred from homology"/>
<dbReference type="SUPFAM" id="SSF53720">
    <property type="entry name" value="ALDH-like"/>
    <property type="match status" value="1"/>
</dbReference>
<dbReference type="InterPro" id="IPR016160">
    <property type="entry name" value="Ald_DH_CS_CYS"/>
</dbReference>
<organism evidence="7 8">
    <name type="scientific">Ornithinibacillus halophilus</name>
    <dbReference type="NCBI Taxonomy" id="930117"/>
    <lineage>
        <taxon>Bacteria</taxon>
        <taxon>Bacillati</taxon>
        <taxon>Bacillota</taxon>
        <taxon>Bacilli</taxon>
        <taxon>Bacillales</taxon>
        <taxon>Bacillaceae</taxon>
        <taxon>Ornithinibacillus</taxon>
    </lineage>
</organism>
<evidence type="ECO:0000313" key="7">
    <source>
        <dbReference type="EMBL" id="SHG43487.1"/>
    </source>
</evidence>
<dbReference type="FunFam" id="3.40.605.10:FF:000007">
    <property type="entry name" value="NAD/NADP-dependent betaine aldehyde dehydrogenase"/>
    <property type="match status" value="1"/>
</dbReference>
<evidence type="ECO:0000256" key="2">
    <source>
        <dbReference type="ARBA" id="ARBA00023002"/>
    </source>
</evidence>
<evidence type="ECO:0000313" key="8">
    <source>
        <dbReference type="Proteomes" id="UP000183988"/>
    </source>
</evidence>
<dbReference type="Pfam" id="PF00171">
    <property type="entry name" value="Aldedh"/>
    <property type="match status" value="1"/>
</dbReference>
<dbReference type="InterPro" id="IPR011985">
    <property type="entry name" value="DH_HpaE"/>
</dbReference>
<keyword evidence="2 5" id="KW-0560">Oxidoreductase</keyword>
<evidence type="ECO:0000256" key="1">
    <source>
        <dbReference type="ARBA" id="ARBA00009986"/>
    </source>
</evidence>
<dbReference type="PANTHER" id="PTHR43720:SF2">
    <property type="entry name" value="2-AMINOMUCONIC SEMIALDEHYDE DEHYDROGENASE"/>
    <property type="match status" value="1"/>
</dbReference>